<dbReference type="Proteomes" id="UP000320674">
    <property type="component" value="Unassembled WGS sequence"/>
</dbReference>
<organism evidence="1 2">
    <name type="scientific">Microcystis viridis Mv_BB_P_19951000_S68D</name>
    <dbReference type="NCBI Taxonomy" id="2486270"/>
    <lineage>
        <taxon>Bacteria</taxon>
        <taxon>Bacillati</taxon>
        <taxon>Cyanobacteriota</taxon>
        <taxon>Cyanophyceae</taxon>
        <taxon>Oscillatoriophycideae</taxon>
        <taxon>Chroococcales</taxon>
        <taxon>Microcystaceae</taxon>
        <taxon>Microcystis</taxon>
    </lineage>
</organism>
<name>A0A552I839_MICVR</name>
<evidence type="ECO:0008006" key="3">
    <source>
        <dbReference type="Google" id="ProtNLM"/>
    </source>
</evidence>
<evidence type="ECO:0000313" key="1">
    <source>
        <dbReference type="EMBL" id="TRU79617.1"/>
    </source>
</evidence>
<proteinExistence type="predicted"/>
<sequence length="121" mass="13326">MPSLSLESEVEALLTQLEAKSPIIYDLGTPQIVETQAVRDLLALGQPILPYLLDRLQTASPKVTAYLVFVLGQLGDSSTIIPLQTVRTRYKNISNKSEWEYVVIGQCNIAIDNLEPVNSSP</sequence>
<gene>
    <name evidence="1" type="ORF">EWV77_02275</name>
</gene>
<accession>A0A552I839</accession>
<evidence type="ECO:0000313" key="2">
    <source>
        <dbReference type="Proteomes" id="UP000320674"/>
    </source>
</evidence>
<comment type="caution">
    <text evidence="1">The sequence shown here is derived from an EMBL/GenBank/DDBJ whole genome shotgun (WGS) entry which is preliminary data.</text>
</comment>
<dbReference type="AlphaFoldDB" id="A0A552I839"/>
<reference evidence="1 2" key="1">
    <citation type="submission" date="2019-01" db="EMBL/GenBank/DDBJ databases">
        <title>Coherence of Microcystis species and biogeography revealed through population genomics.</title>
        <authorList>
            <person name="Perez-Carrascal O.M."/>
            <person name="Terrat Y."/>
            <person name="Giani A."/>
            <person name="Fortin N."/>
            <person name="Tromas N."/>
            <person name="Shapiro B.J."/>
        </authorList>
    </citation>
    <scope>NUCLEOTIDE SEQUENCE [LARGE SCALE GENOMIC DNA]</scope>
    <source>
        <strain evidence="1">Mv_BB_P_19951000_S68D</strain>
    </source>
</reference>
<dbReference type="EMBL" id="SFAZ01000038">
    <property type="protein sequence ID" value="TRU79617.1"/>
    <property type="molecule type" value="Genomic_DNA"/>
</dbReference>
<protein>
    <recommendedName>
        <fullName evidence="3">HEAT repeat domain-containing protein</fullName>
    </recommendedName>
</protein>